<reference evidence="1" key="1">
    <citation type="submission" date="2023-10" db="EMBL/GenBank/DDBJ databases">
        <authorList>
            <person name="Chen Y."/>
            <person name="Shah S."/>
            <person name="Dougan E. K."/>
            <person name="Thang M."/>
            <person name="Chan C."/>
        </authorList>
    </citation>
    <scope>NUCLEOTIDE SEQUENCE [LARGE SCALE GENOMIC DNA]</scope>
</reference>
<gene>
    <name evidence="1" type="ORF">PCOR1329_LOCUS5574</name>
</gene>
<accession>A0ABN9PSZ6</accession>
<feature type="non-terminal residue" evidence="1">
    <location>
        <position position="128"/>
    </location>
</feature>
<sequence length="128" mass="14249">MVKRQGQSVGGHAMSFSFMMQDPTSIQSTRHIPLIRNLQKQVKDTDAQLKETKKVLQSVVKTFLESNNKIVAEAVAGAKKKTGPKMVEAEVQSSPTVLGRLPKLTKLPSLMIADGKDLPRPEKRKRRK</sequence>
<keyword evidence="2" id="KW-1185">Reference proteome</keyword>
<protein>
    <submittedName>
        <fullName evidence="1">Uncharacterized protein</fullName>
    </submittedName>
</protein>
<name>A0ABN9PSZ6_9DINO</name>
<dbReference type="Proteomes" id="UP001189429">
    <property type="component" value="Unassembled WGS sequence"/>
</dbReference>
<evidence type="ECO:0000313" key="2">
    <source>
        <dbReference type="Proteomes" id="UP001189429"/>
    </source>
</evidence>
<proteinExistence type="predicted"/>
<organism evidence="1 2">
    <name type="scientific">Prorocentrum cordatum</name>
    <dbReference type="NCBI Taxonomy" id="2364126"/>
    <lineage>
        <taxon>Eukaryota</taxon>
        <taxon>Sar</taxon>
        <taxon>Alveolata</taxon>
        <taxon>Dinophyceae</taxon>
        <taxon>Prorocentrales</taxon>
        <taxon>Prorocentraceae</taxon>
        <taxon>Prorocentrum</taxon>
    </lineage>
</organism>
<evidence type="ECO:0000313" key="1">
    <source>
        <dbReference type="EMBL" id="CAK0796107.1"/>
    </source>
</evidence>
<dbReference type="EMBL" id="CAUYUJ010001471">
    <property type="protein sequence ID" value="CAK0796107.1"/>
    <property type="molecule type" value="Genomic_DNA"/>
</dbReference>
<comment type="caution">
    <text evidence="1">The sequence shown here is derived from an EMBL/GenBank/DDBJ whole genome shotgun (WGS) entry which is preliminary data.</text>
</comment>